<dbReference type="Pfam" id="PF00320">
    <property type="entry name" value="GATA"/>
    <property type="match status" value="2"/>
</dbReference>
<dbReference type="STRING" id="100787.A0A0G4KX74"/>
<dbReference type="GO" id="GO:0008270">
    <property type="term" value="F:zinc ion binding"/>
    <property type="evidence" value="ECO:0007669"/>
    <property type="project" value="UniProtKB-KW"/>
</dbReference>
<feature type="compositionally biased region" description="Polar residues" evidence="10">
    <location>
        <begin position="652"/>
        <end position="661"/>
    </location>
</feature>
<keyword evidence="2" id="KW-0479">Metal-binding</keyword>
<keyword evidence="3 9" id="KW-0863">Zinc-finger</keyword>
<sequence>MVARSSMSIAKSSAFASMNPTTTEHDYRFPRRPHQPAAHMPATADNGQGLHTHARGGRGGHGHAHAHAHPNSQGRTTTAHAHGAGSSSSAFTSHLGDLDLDLDLDLNLNLDTASSARPQQTSHTQLLQSSAFPPFEDAVMGASGDTPELLQQEDPLATQVWKFFSKTKQSLPNQERMENLTWRMMAMNMKKKRQEEEASRVVRQSATANNAVSSHGNAPSGIAQLRETSEQNLNNPEPMNLDDFIFSEDMATPVDFSSPQLQPPPPPPPRHSHESRSAAPGQPHSLLTSAINIKTRKDAAAHQQFVPQSVPFPPHHQSAQDEFNYVPRHTRKTSIDDRRTRKRPANFSPQVPAVNSNVDGLTTNIRADSELHEYSLDTAGQPGMPQGPNQQGNPFHLDGLSMDTDNIITSAGPFQQNFSFSPSTSPMVSHNHFSNMYGGSSVPSSSLNAADFYSPPGSAYPSAVSTPHPIPDNDSFYFGSLDMRTQGQQSFRSGGPQGVSNQMGSQFMYNGAPNNSSMFPVSTAGPDPPSAFSTNGPNSFAHIDPTQVFQGDQSGRSPGVSIPNENMFSFGADSDDEDGGAFADRNLSMPSDFSPSAMDDTHSLGWDPSLPGQYSTQAARYPGGPPRKQVTIGGTTTDYVDNTSGDWDGGNISRSHSQSFKQGGLDRRGGKVPRIASTPATHLARNGNPFDRMAQSTPNSPPEAPAGSNGDSSTPTTCTNCFTQTTPLWRRNPEGQPLCNACGLFLKLHGVVRPLSLKTDVIKKRNRGSGASLPVGGTSTRSKKSTASGPVSRKNSTLAISSIPGNSQVTTPPTVVRAGSGGLDRRGGKVPRIASTPATHLTRNGNPFDRMAQSTPNSPPEAPGTRSGFSSVAPSRPSSPLGSKQGSSTNLQGAGSNGDSSAPTTCTNCFTQTTPLWRRNPEGQPLCNACGLFLKLHGVVRPLSLKTDVIKKRNRGSGASLPHGFRPRLAKELDFDYIFYPREFAGNNPTCRGSRGKRE</sequence>
<keyword evidence="5" id="KW-0805">Transcription regulation</keyword>
<evidence type="ECO:0000313" key="12">
    <source>
        <dbReference type="EMBL" id="CRK14383.1"/>
    </source>
</evidence>
<feature type="compositionally biased region" description="Polar residues" evidence="10">
    <location>
        <begin position="836"/>
        <end position="845"/>
    </location>
</feature>
<evidence type="ECO:0000256" key="9">
    <source>
        <dbReference type="PROSITE-ProRule" id="PRU00094"/>
    </source>
</evidence>
<dbReference type="Pfam" id="PF08550">
    <property type="entry name" value="GATA_AreA"/>
    <property type="match status" value="1"/>
</dbReference>
<evidence type="ECO:0000256" key="3">
    <source>
        <dbReference type="ARBA" id="ARBA00022771"/>
    </source>
</evidence>
<dbReference type="GO" id="GO:0000978">
    <property type="term" value="F:RNA polymerase II cis-regulatory region sequence-specific DNA binding"/>
    <property type="evidence" value="ECO:0007669"/>
    <property type="project" value="TreeGrafter"/>
</dbReference>
<dbReference type="InterPro" id="IPR013860">
    <property type="entry name" value="AreA_GATA"/>
</dbReference>
<feature type="compositionally biased region" description="Low complexity" evidence="10">
    <location>
        <begin position="76"/>
        <end position="91"/>
    </location>
</feature>
<evidence type="ECO:0000256" key="10">
    <source>
        <dbReference type="SAM" id="MobiDB-lite"/>
    </source>
</evidence>
<dbReference type="InterPro" id="IPR013088">
    <property type="entry name" value="Znf_NHR/GATA"/>
</dbReference>
<dbReference type="SUPFAM" id="SSF57716">
    <property type="entry name" value="Glucocorticoid receptor-like (DNA-binding domain)"/>
    <property type="match status" value="2"/>
</dbReference>
<feature type="region of interest" description="Disordered" evidence="10">
    <location>
        <begin position="767"/>
        <end position="904"/>
    </location>
</feature>
<keyword evidence="13" id="KW-1185">Reference proteome</keyword>
<dbReference type="PANTHER" id="PTHR10071">
    <property type="entry name" value="TRANSCRIPTION FACTOR GATA FAMILY MEMBER"/>
    <property type="match status" value="1"/>
</dbReference>
<evidence type="ECO:0000313" key="13">
    <source>
        <dbReference type="Proteomes" id="UP000044602"/>
    </source>
</evidence>
<evidence type="ECO:0000256" key="1">
    <source>
        <dbReference type="ARBA" id="ARBA00004123"/>
    </source>
</evidence>
<name>A0A0G4KX74_VERLO</name>
<evidence type="ECO:0000256" key="5">
    <source>
        <dbReference type="ARBA" id="ARBA00023015"/>
    </source>
</evidence>
<feature type="domain" description="GATA-type" evidence="11">
    <location>
        <begin position="712"/>
        <end position="765"/>
    </location>
</feature>
<dbReference type="InterPro" id="IPR000679">
    <property type="entry name" value="Znf_GATA"/>
</dbReference>
<evidence type="ECO:0000256" key="4">
    <source>
        <dbReference type="ARBA" id="ARBA00022833"/>
    </source>
</evidence>
<feature type="region of interest" description="Disordered" evidence="10">
    <location>
        <begin position="644"/>
        <end position="716"/>
    </location>
</feature>
<dbReference type="GO" id="GO:0000122">
    <property type="term" value="P:negative regulation of transcription by RNA polymerase II"/>
    <property type="evidence" value="ECO:0007669"/>
    <property type="project" value="TreeGrafter"/>
</dbReference>
<dbReference type="PROSITE" id="PS00344">
    <property type="entry name" value="GATA_ZN_FINGER_1"/>
    <property type="match status" value="2"/>
</dbReference>
<protein>
    <recommendedName>
        <fullName evidence="11">GATA-type domain-containing protein</fullName>
    </recommendedName>
</protein>
<dbReference type="InterPro" id="IPR039355">
    <property type="entry name" value="Transcription_factor_GATA"/>
</dbReference>
<feature type="compositionally biased region" description="Polar residues" evidence="10">
    <location>
        <begin position="867"/>
        <end position="903"/>
    </location>
</feature>
<dbReference type="Proteomes" id="UP000044602">
    <property type="component" value="Unassembled WGS sequence"/>
</dbReference>
<dbReference type="GO" id="GO:0005634">
    <property type="term" value="C:nucleus"/>
    <property type="evidence" value="ECO:0007669"/>
    <property type="project" value="UniProtKB-SubCell"/>
</dbReference>
<dbReference type="FunFam" id="3.30.50.10:FF:000007">
    <property type="entry name" value="Nitrogen regulatory AreA, N-terminal"/>
    <property type="match status" value="2"/>
</dbReference>
<gene>
    <name evidence="12" type="ORF">BN1708_002657</name>
</gene>
<accession>A0A0G4KX74</accession>
<keyword evidence="7" id="KW-0804">Transcription</keyword>
<dbReference type="PRINTS" id="PR00619">
    <property type="entry name" value="GATAZNFINGER"/>
</dbReference>
<feature type="compositionally biased region" description="Polar residues" evidence="10">
    <location>
        <begin position="202"/>
        <end position="217"/>
    </location>
</feature>
<dbReference type="AlphaFoldDB" id="A0A0G4KX74"/>
<feature type="compositionally biased region" description="Polar residues" evidence="10">
    <location>
        <begin position="347"/>
        <end position="357"/>
    </location>
</feature>
<dbReference type="GO" id="GO:0000981">
    <property type="term" value="F:DNA-binding transcription factor activity, RNA polymerase II-specific"/>
    <property type="evidence" value="ECO:0007669"/>
    <property type="project" value="TreeGrafter"/>
</dbReference>
<organism evidence="12 13">
    <name type="scientific">Verticillium longisporum</name>
    <name type="common">Verticillium dahliae var. longisporum</name>
    <dbReference type="NCBI Taxonomy" id="100787"/>
    <lineage>
        <taxon>Eukaryota</taxon>
        <taxon>Fungi</taxon>
        <taxon>Dikarya</taxon>
        <taxon>Ascomycota</taxon>
        <taxon>Pezizomycotina</taxon>
        <taxon>Sordariomycetes</taxon>
        <taxon>Hypocreomycetidae</taxon>
        <taxon>Glomerellales</taxon>
        <taxon>Plectosphaerellaceae</taxon>
        <taxon>Verticillium</taxon>
    </lineage>
</organism>
<proteinExistence type="predicted"/>
<evidence type="ECO:0000256" key="7">
    <source>
        <dbReference type="ARBA" id="ARBA00023163"/>
    </source>
</evidence>
<feature type="region of interest" description="Disordered" evidence="10">
    <location>
        <begin position="577"/>
        <end position="632"/>
    </location>
</feature>
<feature type="compositionally biased region" description="Polar residues" evidence="10">
    <location>
        <begin position="1"/>
        <end position="22"/>
    </location>
</feature>
<feature type="compositionally biased region" description="Polar residues" evidence="10">
    <location>
        <begin position="777"/>
        <end position="813"/>
    </location>
</feature>
<evidence type="ECO:0000256" key="8">
    <source>
        <dbReference type="ARBA" id="ARBA00023242"/>
    </source>
</evidence>
<keyword evidence="6" id="KW-0534">Nitrate assimilation</keyword>
<keyword evidence="8" id="KW-0539">Nucleus</keyword>
<feature type="region of interest" description="Disordered" evidence="10">
    <location>
        <begin position="332"/>
        <end position="357"/>
    </location>
</feature>
<dbReference type="Gene3D" id="3.30.50.10">
    <property type="entry name" value="Erythroid Transcription Factor GATA-1, subunit A"/>
    <property type="match status" value="2"/>
</dbReference>
<dbReference type="GO" id="GO:0045944">
    <property type="term" value="P:positive regulation of transcription by RNA polymerase II"/>
    <property type="evidence" value="ECO:0007669"/>
    <property type="project" value="TreeGrafter"/>
</dbReference>
<evidence type="ECO:0000256" key="2">
    <source>
        <dbReference type="ARBA" id="ARBA00022723"/>
    </source>
</evidence>
<feature type="region of interest" description="Disordered" evidence="10">
    <location>
        <begin position="254"/>
        <end position="283"/>
    </location>
</feature>
<dbReference type="PROSITE" id="PS50114">
    <property type="entry name" value="GATA_ZN_FINGER_2"/>
    <property type="match status" value="2"/>
</dbReference>
<reference evidence="12 13" key="1">
    <citation type="submission" date="2015-05" db="EMBL/GenBank/DDBJ databases">
        <authorList>
            <person name="Wang D.B."/>
            <person name="Wang M."/>
        </authorList>
    </citation>
    <scope>NUCLEOTIDE SEQUENCE [LARGE SCALE GENOMIC DNA]</scope>
    <source>
        <strain evidence="12">VL1</strain>
    </source>
</reference>
<dbReference type="EMBL" id="CVQH01005557">
    <property type="protein sequence ID" value="CRK14383.1"/>
    <property type="molecule type" value="Genomic_DNA"/>
</dbReference>
<feature type="region of interest" description="Disordered" evidence="10">
    <location>
        <begin position="193"/>
        <end position="220"/>
    </location>
</feature>
<dbReference type="PANTHER" id="PTHR10071:SF281">
    <property type="entry name" value="BOX A-BINDING FACTOR-RELATED"/>
    <property type="match status" value="1"/>
</dbReference>
<evidence type="ECO:0000256" key="6">
    <source>
        <dbReference type="ARBA" id="ARBA00023063"/>
    </source>
</evidence>
<dbReference type="SMART" id="SM00401">
    <property type="entry name" value="ZnF_GATA"/>
    <property type="match status" value="2"/>
</dbReference>
<feature type="domain" description="GATA-type" evidence="11">
    <location>
        <begin position="900"/>
        <end position="953"/>
    </location>
</feature>
<feature type="compositionally biased region" description="Basic residues" evidence="10">
    <location>
        <begin position="52"/>
        <end position="68"/>
    </location>
</feature>
<dbReference type="GO" id="GO:0042128">
    <property type="term" value="P:nitrate assimilation"/>
    <property type="evidence" value="ECO:0007669"/>
    <property type="project" value="UniProtKB-KW"/>
</dbReference>
<comment type="subcellular location">
    <subcellularLocation>
        <location evidence="1">Nucleus</location>
    </subcellularLocation>
</comment>
<dbReference type="CDD" id="cd00202">
    <property type="entry name" value="ZnF_GATA"/>
    <property type="match status" value="2"/>
</dbReference>
<feature type="region of interest" description="Disordered" evidence="10">
    <location>
        <begin position="1"/>
        <end position="91"/>
    </location>
</feature>
<keyword evidence="4" id="KW-0862">Zinc</keyword>
<evidence type="ECO:0000259" key="11">
    <source>
        <dbReference type="PROSITE" id="PS50114"/>
    </source>
</evidence>